<accession>A0AA97NVG1</accession>
<dbReference type="Pfam" id="PF13649">
    <property type="entry name" value="Methyltransf_25"/>
    <property type="match status" value="1"/>
</dbReference>
<evidence type="ECO:0000313" key="3">
    <source>
        <dbReference type="EMBL" id="ELQ37145.1"/>
    </source>
</evidence>
<organism evidence="3">
    <name type="scientific">Pyricularia oryzae (strain Y34)</name>
    <name type="common">Rice blast fungus</name>
    <name type="synonym">Magnaporthe oryzae</name>
    <dbReference type="NCBI Taxonomy" id="1143189"/>
    <lineage>
        <taxon>Eukaryota</taxon>
        <taxon>Fungi</taxon>
        <taxon>Dikarya</taxon>
        <taxon>Ascomycota</taxon>
        <taxon>Pezizomycotina</taxon>
        <taxon>Sordariomycetes</taxon>
        <taxon>Sordariomycetidae</taxon>
        <taxon>Magnaporthales</taxon>
        <taxon>Pyriculariaceae</taxon>
        <taxon>Pyricularia</taxon>
    </lineage>
</organism>
<reference evidence="3" key="1">
    <citation type="journal article" date="2012" name="PLoS Genet.">
        <title>Comparative analysis of the genomes of two field isolates of the rice blast fungus Magnaporthe oryzae.</title>
        <authorList>
            <person name="Xue M."/>
            <person name="Yang J."/>
            <person name="Li Z."/>
            <person name="Hu S."/>
            <person name="Yao N."/>
            <person name="Dean R.A."/>
            <person name="Zhao W."/>
            <person name="Shen M."/>
            <person name="Zhang H."/>
            <person name="Li C."/>
            <person name="Liu L."/>
            <person name="Cao L."/>
            <person name="Xu X."/>
            <person name="Xing Y."/>
            <person name="Hsiang T."/>
            <person name="Zhang Z."/>
            <person name="Xu J.R."/>
            <person name="Peng Y.L."/>
        </authorList>
    </citation>
    <scope>NUCLEOTIDE SEQUENCE</scope>
    <source>
        <strain evidence="3">Y34</strain>
    </source>
</reference>
<dbReference type="Gene3D" id="3.40.50.150">
    <property type="entry name" value="Vaccinia Virus protein VP39"/>
    <property type="match status" value="1"/>
</dbReference>
<dbReference type="Proteomes" id="UP000011086">
    <property type="component" value="Unassembled WGS sequence"/>
</dbReference>
<dbReference type="PANTHER" id="PTHR43591:SF24">
    <property type="entry name" value="2-METHOXY-6-POLYPRENYL-1,4-BENZOQUINOL METHYLASE, MITOCHONDRIAL"/>
    <property type="match status" value="1"/>
</dbReference>
<dbReference type="PANTHER" id="PTHR43591">
    <property type="entry name" value="METHYLTRANSFERASE"/>
    <property type="match status" value="1"/>
</dbReference>
<dbReference type="AlphaFoldDB" id="A0AA97NVG1"/>
<gene>
    <name evidence="3" type="ORF">OOU_Y34scaffold00618g35</name>
</gene>
<dbReference type="GO" id="GO:0008168">
    <property type="term" value="F:methyltransferase activity"/>
    <property type="evidence" value="ECO:0007669"/>
    <property type="project" value="TreeGrafter"/>
</dbReference>
<comment type="similarity">
    <text evidence="1">Belongs to the methyltransferase superfamily. LaeA methyltransferase family.</text>
</comment>
<dbReference type="InterPro" id="IPR041698">
    <property type="entry name" value="Methyltransf_25"/>
</dbReference>
<sequence>MEDLMSTTAYRPRSDLQTVELSDEFLETIYLHGRVYQRYAIENGAYFGPVDEDEVERLHIMHQVFTQLFDRRSIFPPIRRPKRILDCGFGTASWAIEVADQHPKCEVVGVDINPMMIPEALPGNLDLQVDDLNRPFTFASDSFDLVHSRMVAGGIHADRWEGYLEDIYRVLVPGGWCQMVEMSFISQSDNGTLTEYHALSQWSEKYRQSQSPYKDPDAAIRLATLMSSAGLVDVEARDMPLPMSAWSNNSRERSIGAANRDNVHKLLASLATYPFAQGLGMSLKDIHLLVAQARNEAENPAYKVPSRACSKRVKLGNHI</sequence>
<evidence type="ECO:0000256" key="1">
    <source>
        <dbReference type="ARBA" id="ARBA00038158"/>
    </source>
</evidence>
<evidence type="ECO:0000259" key="2">
    <source>
        <dbReference type="Pfam" id="PF13649"/>
    </source>
</evidence>
<dbReference type="CDD" id="cd02440">
    <property type="entry name" value="AdoMet_MTases"/>
    <property type="match status" value="1"/>
</dbReference>
<dbReference type="InterPro" id="IPR029063">
    <property type="entry name" value="SAM-dependent_MTases_sf"/>
</dbReference>
<dbReference type="EMBL" id="JH793201">
    <property type="protein sequence ID" value="ELQ37145.1"/>
    <property type="molecule type" value="Genomic_DNA"/>
</dbReference>
<protein>
    <recommendedName>
        <fullName evidence="2">Methyltransferase domain-containing protein</fullName>
    </recommendedName>
</protein>
<proteinExistence type="inferred from homology"/>
<dbReference type="SUPFAM" id="SSF53335">
    <property type="entry name" value="S-adenosyl-L-methionine-dependent methyltransferases"/>
    <property type="match status" value="1"/>
</dbReference>
<name>A0AA97NVG1_PYRO3</name>
<feature type="domain" description="Methyltransferase" evidence="2">
    <location>
        <begin position="84"/>
        <end position="175"/>
    </location>
</feature>